<dbReference type="InterPro" id="IPR003607">
    <property type="entry name" value="HD/PDEase_dom"/>
</dbReference>
<dbReference type="SMART" id="SM00471">
    <property type="entry name" value="HDc"/>
    <property type="match status" value="1"/>
</dbReference>
<name>A0A1T4X8X7_9BACT</name>
<sequence>MGQESQPKQWIPASFFPVSPLILVPEALGEFSVYLRQGQEFVLYSRSGERFTHTQRVKLFESGVDEVYVQTVEKPGFDEYIEENLGAILADESLPLEERSRLFYDTSAGVIRDAFDEKLPPRLEEEHFSRVRDVVRQSTDFLRDERALRTVAPFIDHDYKSYTHSLQVFVYAVSLYSSFEPDEDQLYEYGLGALLHDIGKTRIPLKVLNKRGALTKEERALVQTHSVQGVALCANLEITQRTFNSILFHHERMDGKGYPSGIKGEDIPLAVRCITVADIYDALTSNRPYAPAMRPYDALILMRDEMSQAIDLGVYKRFITMLSGAKIV</sequence>
<dbReference type="PANTHER" id="PTHR43155:SF2">
    <property type="entry name" value="CYCLIC DI-GMP PHOSPHODIESTERASE PA4108"/>
    <property type="match status" value="1"/>
</dbReference>
<dbReference type="RefSeq" id="WP_078717487.1">
    <property type="nucleotide sequence ID" value="NZ_FUYC01000008.1"/>
</dbReference>
<accession>A0A1T4X8X7</accession>
<reference evidence="2 3" key="1">
    <citation type="submission" date="2017-02" db="EMBL/GenBank/DDBJ databases">
        <authorList>
            <person name="Peterson S.W."/>
        </authorList>
    </citation>
    <scope>NUCLEOTIDE SEQUENCE [LARGE SCALE GENOMIC DNA]</scope>
    <source>
        <strain evidence="2 3">DSM 16080</strain>
    </source>
</reference>
<proteinExistence type="predicted"/>
<dbReference type="Proteomes" id="UP000190027">
    <property type="component" value="Unassembled WGS sequence"/>
</dbReference>
<keyword evidence="3" id="KW-1185">Reference proteome</keyword>
<dbReference type="PANTHER" id="PTHR43155">
    <property type="entry name" value="CYCLIC DI-GMP PHOSPHODIESTERASE PA4108-RELATED"/>
    <property type="match status" value="1"/>
</dbReference>
<evidence type="ECO:0000259" key="1">
    <source>
        <dbReference type="PROSITE" id="PS51832"/>
    </source>
</evidence>
<dbReference type="PROSITE" id="PS51832">
    <property type="entry name" value="HD_GYP"/>
    <property type="match status" value="1"/>
</dbReference>
<dbReference type="EMBL" id="FUYC01000008">
    <property type="protein sequence ID" value="SKA85899.1"/>
    <property type="molecule type" value="Genomic_DNA"/>
</dbReference>
<dbReference type="Pfam" id="PF13487">
    <property type="entry name" value="HD_5"/>
    <property type="match status" value="1"/>
</dbReference>
<gene>
    <name evidence="2" type="ORF">SAMN02745704_01929</name>
</gene>
<dbReference type="InterPro" id="IPR037522">
    <property type="entry name" value="HD_GYP_dom"/>
</dbReference>
<dbReference type="AlphaFoldDB" id="A0A1T4X8X7"/>
<protein>
    <submittedName>
        <fullName evidence="2">HD domain-containing protein</fullName>
    </submittedName>
</protein>
<organism evidence="2 3">
    <name type="scientific">Paucidesulfovibrio gracilis DSM 16080</name>
    <dbReference type="NCBI Taxonomy" id="1121449"/>
    <lineage>
        <taxon>Bacteria</taxon>
        <taxon>Pseudomonadati</taxon>
        <taxon>Thermodesulfobacteriota</taxon>
        <taxon>Desulfovibrionia</taxon>
        <taxon>Desulfovibrionales</taxon>
        <taxon>Desulfovibrionaceae</taxon>
        <taxon>Paucidesulfovibrio</taxon>
    </lineage>
</organism>
<dbReference type="CDD" id="cd00077">
    <property type="entry name" value="HDc"/>
    <property type="match status" value="1"/>
</dbReference>
<feature type="domain" description="HD-GYP" evidence="1">
    <location>
        <begin position="139"/>
        <end position="328"/>
    </location>
</feature>
<dbReference type="Gene3D" id="1.10.3210.10">
    <property type="entry name" value="Hypothetical protein af1432"/>
    <property type="match status" value="1"/>
</dbReference>
<evidence type="ECO:0000313" key="3">
    <source>
        <dbReference type="Proteomes" id="UP000190027"/>
    </source>
</evidence>
<evidence type="ECO:0000313" key="2">
    <source>
        <dbReference type="EMBL" id="SKA85899.1"/>
    </source>
</evidence>
<dbReference type="STRING" id="1121449.SAMN02745704_01929"/>
<dbReference type="OrthoDB" id="9776628at2"/>
<dbReference type="SUPFAM" id="SSF109604">
    <property type="entry name" value="HD-domain/PDEase-like"/>
    <property type="match status" value="1"/>
</dbReference>